<proteinExistence type="predicted"/>
<dbReference type="Proteomes" id="UP000757890">
    <property type="component" value="Unassembled WGS sequence"/>
</dbReference>
<accession>A0A930B9L1</accession>
<protein>
    <submittedName>
        <fullName evidence="1">Uncharacterized protein</fullName>
    </submittedName>
</protein>
<name>A0A930B9L1_9FIRM</name>
<dbReference type="EMBL" id="JABZMK010000085">
    <property type="protein sequence ID" value="MBF1130026.1"/>
    <property type="molecule type" value="Genomic_DNA"/>
</dbReference>
<comment type="caution">
    <text evidence="1">The sequence shown here is derived from an EMBL/GenBank/DDBJ whole genome shotgun (WGS) entry which is preliminary data.</text>
</comment>
<dbReference type="AlphaFoldDB" id="A0A930B9L1"/>
<evidence type="ECO:0000313" key="2">
    <source>
        <dbReference type="Proteomes" id="UP000757890"/>
    </source>
</evidence>
<dbReference type="RefSeq" id="WP_276640767.1">
    <property type="nucleotide sequence ID" value="NZ_JBHRJO010000078.1"/>
</dbReference>
<organism evidence="1 2">
    <name type="scientific">Dialister invisus</name>
    <dbReference type="NCBI Taxonomy" id="218538"/>
    <lineage>
        <taxon>Bacteria</taxon>
        <taxon>Bacillati</taxon>
        <taxon>Bacillota</taxon>
        <taxon>Negativicutes</taxon>
        <taxon>Veillonellales</taxon>
        <taxon>Veillonellaceae</taxon>
        <taxon>Dialister</taxon>
    </lineage>
</organism>
<sequence length="114" mass="13419">MTLNLFHFNIAKAAYAKDGKIFKERTGISFTHKSKRIKEICFIIVKKWDKWALNKRLWYNIGVKKRFSEKEALCFFTVPRRIISPFLGIRRMYGLEGREDSQYAAGTADEDVLH</sequence>
<gene>
    <name evidence="1" type="ORF">HXL70_08325</name>
</gene>
<evidence type="ECO:0000313" key="1">
    <source>
        <dbReference type="EMBL" id="MBF1130026.1"/>
    </source>
</evidence>
<reference evidence="1" key="1">
    <citation type="submission" date="2020-04" db="EMBL/GenBank/DDBJ databases">
        <title>Deep metagenomics examines the oral microbiome during advanced dental caries in children, revealing novel taxa and co-occurrences with host molecules.</title>
        <authorList>
            <person name="Baker J.L."/>
            <person name="Morton J.T."/>
            <person name="Dinis M."/>
            <person name="Alvarez R."/>
            <person name="Tran N.C."/>
            <person name="Knight R."/>
            <person name="Edlund A."/>
        </authorList>
    </citation>
    <scope>NUCLEOTIDE SEQUENCE</scope>
    <source>
        <strain evidence="1">JCVI_32_bin.14</strain>
    </source>
</reference>